<proteinExistence type="predicted"/>
<reference evidence="1 2" key="1">
    <citation type="submission" date="2020-04" db="EMBL/GenBank/DDBJ databases">
        <authorList>
            <person name="Basu S."/>
            <person name="Maruthanayagam V."/>
            <person name="Chakraborty S."/>
            <person name="Pramanik A."/>
            <person name="Mukherjee J."/>
            <person name="Brink B."/>
        </authorList>
    </citation>
    <scope>NUCLEOTIDE SEQUENCE [LARGE SCALE GENOMIC DNA]</scope>
    <source>
        <strain evidence="1 2">AP17</strain>
    </source>
</reference>
<keyword evidence="2" id="KW-1185">Reference proteome</keyword>
<gene>
    <name evidence="1" type="ORF">HCG48_15245</name>
</gene>
<dbReference type="EMBL" id="CP051167">
    <property type="protein sequence ID" value="QIZ71776.1"/>
    <property type="molecule type" value="Genomic_DNA"/>
</dbReference>
<evidence type="ECO:0000313" key="2">
    <source>
        <dbReference type="Proteomes" id="UP000500857"/>
    </source>
</evidence>
<evidence type="ECO:0000313" key="1">
    <source>
        <dbReference type="EMBL" id="QIZ71776.1"/>
    </source>
</evidence>
<sequence>MVWFLAPNKVTTLCLRKPELPEKKSQKKNPAKDKRLVEAKKKEIEKQLQHFSVC</sequence>
<dbReference type="AlphaFoldDB" id="A0A6H1U008"/>
<organism evidence="1 2">
    <name type="scientific">Oxynema aestuarii AP17</name>
    <dbReference type="NCBI Taxonomy" id="2064643"/>
    <lineage>
        <taxon>Bacteria</taxon>
        <taxon>Bacillati</taxon>
        <taxon>Cyanobacteriota</taxon>
        <taxon>Cyanophyceae</taxon>
        <taxon>Oscillatoriophycideae</taxon>
        <taxon>Oscillatoriales</taxon>
        <taxon>Oscillatoriaceae</taxon>
        <taxon>Oxynema</taxon>
        <taxon>Oxynema aestuarii</taxon>
    </lineage>
</organism>
<dbReference type="Proteomes" id="UP000500857">
    <property type="component" value="Chromosome"/>
</dbReference>
<accession>A0A6H1U008</accession>
<dbReference type="KEGG" id="oxy:HCG48_15245"/>
<name>A0A6H1U008_9CYAN</name>
<protein>
    <submittedName>
        <fullName evidence="1">Uncharacterized protein</fullName>
    </submittedName>
</protein>